<dbReference type="Proteomes" id="UP000016445">
    <property type="component" value="Segment"/>
</dbReference>
<reference evidence="1 2" key="1">
    <citation type="submission" date="2012-08" db="EMBL/GenBank/DDBJ databases">
        <authorList>
            <person name="Li H."/>
            <person name="Liu J."/>
            <person name="Tomida S."/>
        </authorList>
    </citation>
    <scope>NUCLEOTIDE SEQUENCE [LARGE SCALE GENOMIC DNA]</scope>
</reference>
<protein>
    <submittedName>
        <fullName evidence="1">Uncharacterized protein</fullName>
    </submittedName>
</protein>
<sequence length="52" mass="5988">MPFKAFTRRLGAPCRVGARYLYPQHILIDSRCLQEHDTRSAIKTQLISPYPA</sequence>
<organism evidence="1 2">
    <name type="scientific">Propionibacterium phage PHL071N05</name>
    <dbReference type="NCBI Taxonomy" id="1235650"/>
    <lineage>
        <taxon>Viruses</taxon>
        <taxon>Duplodnaviria</taxon>
        <taxon>Heunggongvirae</taxon>
        <taxon>Uroviricota</taxon>
        <taxon>Caudoviricetes</taxon>
        <taxon>Pahexavirus</taxon>
        <taxon>Pahexavirus PHL071N05</taxon>
    </lineage>
</organism>
<name>T1R5T1_9CAUD</name>
<proteinExistence type="predicted"/>
<gene>
    <name evidence="1" type="ORF">PHL071N05_43</name>
</gene>
<dbReference type="OrthoDB" id="28547at10239"/>
<dbReference type="RefSeq" id="YP_008531723.1">
    <property type="nucleotide sequence ID" value="NC_022337.1"/>
</dbReference>
<dbReference type="EMBL" id="JX570710">
    <property type="protein sequence ID" value="AGI12764.1"/>
    <property type="molecule type" value="Genomic_DNA"/>
</dbReference>
<keyword evidence="2" id="KW-1185">Reference proteome</keyword>
<evidence type="ECO:0000313" key="2">
    <source>
        <dbReference type="Proteomes" id="UP000016445"/>
    </source>
</evidence>
<dbReference type="GeneID" id="16835413"/>
<dbReference type="KEGG" id="vg:16835413"/>
<evidence type="ECO:0000313" key="1">
    <source>
        <dbReference type="EMBL" id="AGI12764.1"/>
    </source>
</evidence>
<accession>T1R5T1</accession>